<dbReference type="GO" id="GO:0016740">
    <property type="term" value="F:transferase activity"/>
    <property type="evidence" value="ECO:0007669"/>
    <property type="project" value="UniProtKB-KW"/>
</dbReference>
<dbReference type="InterPro" id="IPR002477">
    <property type="entry name" value="Peptidoglycan-bd-like"/>
</dbReference>
<dbReference type="RefSeq" id="WP_055502702.1">
    <property type="nucleotide sequence ID" value="NZ_BBZG01000001.1"/>
</dbReference>
<dbReference type="InterPro" id="IPR038063">
    <property type="entry name" value="Transpep_catalytic_dom"/>
</dbReference>
<dbReference type="Gene3D" id="2.40.440.10">
    <property type="entry name" value="L,D-transpeptidase catalytic domain-like"/>
    <property type="match status" value="1"/>
</dbReference>
<evidence type="ECO:0000256" key="5">
    <source>
        <dbReference type="ARBA" id="ARBA00023316"/>
    </source>
</evidence>
<evidence type="ECO:0000313" key="9">
    <source>
        <dbReference type="Proteomes" id="UP000198953"/>
    </source>
</evidence>
<feature type="active site" description="Proton donor/acceptor" evidence="6">
    <location>
        <position position="148"/>
    </location>
</feature>
<keyword evidence="5 6" id="KW-0961">Cell wall biogenesis/degradation</keyword>
<comment type="pathway">
    <text evidence="1 6">Cell wall biogenesis; peptidoglycan biosynthesis.</text>
</comment>
<reference evidence="8 9" key="1">
    <citation type="submission" date="2016-10" db="EMBL/GenBank/DDBJ databases">
        <authorList>
            <person name="de Groot N.N."/>
        </authorList>
    </citation>
    <scope>NUCLEOTIDE SEQUENCE [LARGE SCALE GENOMIC DNA]</scope>
    <source>
        <strain evidence="8 9">DSM 43357</strain>
    </source>
</reference>
<dbReference type="Proteomes" id="UP000198953">
    <property type="component" value="Unassembled WGS sequence"/>
</dbReference>
<feature type="active site" description="Nucleophile" evidence="6">
    <location>
        <position position="162"/>
    </location>
</feature>
<dbReference type="GO" id="GO:0008360">
    <property type="term" value="P:regulation of cell shape"/>
    <property type="evidence" value="ECO:0007669"/>
    <property type="project" value="UniProtKB-UniRule"/>
</dbReference>
<dbReference type="PROSITE" id="PS52029">
    <property type="entry name" value="LD_TPASE"/>
    <property type="match status" value="1"/>
</dbReference>
<dbReference type="PANTHER" id="PTHR30582:SF2">
    <property type="entry name" value="L,D-TRANSPEPTIDASE YCIB-RELATED"/>
    <property type="match status" value="1"/>
</dbReference>
<dbReference type="AlphaFoldDB" id="A0A1H7TV18"/>
<evidence type="ECO:0000256" key="2">
    <source>
        <dbReference type="ARBA" id="ARBA00022679"/>
    </source>
</evidence>
<keyword evidence="2" id="KW-0808">Transferase</keyword>
<evidence type="ECO:0000256" key="4">
    <source>
        <dbReference type="ARBA" id="ARBA00022984"/>
    </source>
</evidence>
<accession>A0A1H7TV18</accession>
<organism evidence="8 9">
    <name type="scientific">Nonomuraea pusilla</name>
    <dbReference type="NCBI Taxonomy" id="46177"/>
    <lineage>
        <taxon>Bacteria</taxon>
        <taxon>Bacillati</taxon>
        <taxon>Actinomycetota</taxon>
        <taxon>Actinomycetes</taxon>
        <taxon>Streptosporangiales</taxon>
        <taxon>Streptosporangiaceae</taxon>
        <taxon>Nonomuraea</taxon>
    </lineage>
</organism>
<dbReference type="GO" id="GO:0071972">
    <property type="term" value="F:peptidoglycan L,D-transpeptidase activity"/>
    <property type="evidence" value="ECO:0007669"/>
    <property type="project" value="TreeGrafter"/>
</dbReference>
<dbReference type="InterPro" id="IPR005490">
    <property type="entry name" value="LD_TPept_cat_dom"/>
</dbReference>
<dbReference type="SUPFAM" id="SSF141523">
    <property type="entry name" value="L,D-transpeptidase catalytic domain-like"/>
    <property type="match status" value="1"/>
</dbReference>
<evidence type="ECO:0000256" key="6">
    <source>
        <dbReference type="PROSITE-ProRule" id="PRU01373"/>
    </source>
</evidence>
<evidence type="ECO:0000259" key="7">
    <source>
        <dbReference type="PROSITE" id="PS52029"/>
    </source>
</evidence>
<name>A0A1H7TV18_9ACTN</name>
<evidence type="ECO:0000256" key="3">
    <source>
        <dbReference type="ARBA" id="ARBA00022960"/>
    </source>
</evidence>
<dbReference type="GO" id="GO:0005576">
    <property type="term" value="C:extracellular region"/>
    <property type="evidence" value="ECO:0007669"/>
    <property type="project" value="TreeGrafter"/>
</dbReference>
<keyword evidence="9" id="KW-1185">Reference proteome</keyword>
<evidence type="ECO:0000256" key="1">
    <source>
        <dbReference type="ARBA" id="ARBA00004752"/>
    </source>
</evidence>
<dbReference type="EMBL" id="FOBF01000007">
    <property type="protein sequence ID" value="SEL87757.1"/>
    <property type="molecule type" value="Genomic_DNA"/>
</dbReference>
<dbReference type="GO" id="GO:0018104">
    <property type="term" value="P:peptidoglycan-protein cross-linking"/>
    <property type="evidence" value="ECO:0007669"/>
    <property type="project" value="TreeGrafter"/>
</dbReference>
<dbReference type="STRING" id="46177.SAMN05660976_03637"/>
<dbReference type="PANTHER" id="PTHR30582">
    <property type="entry name" value="L,D-TRANSPEPTIDASE"/>
    <property type="match status" value="1"/>
</dbReference>
<dbReference type="SUPFAM" id="SSF47090">
    <property type="entry name" value="PGBD-like"/>
    <property type="match status" value="1"/>
</dbReference>
<dbReference type="GO" id="GO:0071555">
    <property type="term" value="P:cell wall organization"/>
    <property type="evidence" value="ECO:0007669"/>
    <property type="project" value="UniProtKB-UniRule"/>
</dbReference>
<dbReference type="Gene3D" id="1.10.101.10">
    <property type="entry name" value="PGBD-like superfamily/PGBD"/>
    <property type="match status" value="1"/>
</dbReference>
<dbReference type="InterPro" id="IPR036366">
    <property type="entry name" value="PGBDSf"/>
</dbReference>
<dbReference type="UniPathway" id="UPA00219"/>
<sequence length="189" mass="21188">MTRLQRWLNHDGYYWGKINGRYDEQTRFAVWALQKRARLQVKGEVGRAEWRALDRRLSVRPLVPGGPPDRVEISLGRQLLTLYRDNRPVLVSHISTGAGVRYCKDGRCGTAITPVGDFRVASRAPGWTTGRLGSMYNSLYFVGGIAMHGSTKVPLHPASHGCVRLPLSTSERLFQLVQVGEPVYVRSKG</sequence>
<protein>
    <submittedName>
        <fullName evidence="8">Lipoprotein-anchoring transpeptidase ErfK/SrfK</fullName>
    </submittedName>
</protein>
<keyword evidence="4 6" id="KW-0573">Peptidoglycan synthesis</keyword>
<keyword evidence="8" id="KW-0449">Lipoprotein</keyword>
<gene>
    <name evidence="8" type="ORF">SAMN05660976_03637</name>
</gene>
<proteinExistence type="predicted"/>
<dbReference type="InterPro" id="IPR036365">
    <property type="entry name" value="PGBD-like_sf"/>
</dbReference>
<keyword evidence="3 6" id="KW-0133">Cell shape</keyword>
<evidence type="ECO:0000313" key="8">
    <source>
        <dbReference type="EMBL" id="SEL87757.1"/>
    </source>
</evidence>
<dbReference type="CDD" id="cd16913">
    <property type="entry name" value="YkuD_like"/>
    <property type="match status" value="1"/>
</dbReference>
<dbReference type="Pfam" id="PF03734">
    <property type="entry name" value="YkuD"/>
    <property type="match status" value="1"/>
</dbReference>
<dbReference type="Pfam" id="PF01471">
    <property type="entry name" value="PG_binding_1"/>
    <property type="match status" value="1"/>
</dbReference>
<feature type="domain" description="L,D-TPase catalytic" evidence="7">
    <location>
        <begin position="69"/>
        <end position="186"/>
    </location>
</feature>
<dbReference type="InterPro" id="IPR050979">
    <property type="entry name" value="LD-transpeptidase"/>
</dbReference>